<gene>
    <name evidence="6" type="primary">DPH1_1</name>
    <name evidence="6" type="ORF">KIN20_033430</name>
</gene>
<name>A0AAD5R839_PARTN</name>
<evidence type="ECO:0000256" key="2">
    <source>
        <dbReference type="ARBA" id="ARBA00021915"/>
    </source>
</evidence>
<comment type="caution">
    <text evidence="6">The sequence shown here is derived from an EMBL/GenBank/DDBJ whole genome shotgun (WGS) entry which is preliminary data.</text>
</comment>
<evidence type="ECO:0000256" key="1">
    <source>
        <dbReference type="ARBA" id="ARBA00010173"/>
    </source>
</evidence>
<proteinExistence type="inferred from homology"/>
<evidence type="ECO:0000256" key="4">
    <source>
        <dbReference type="ARBA" id="ARBA00032574"/>
    </source>
</evidence>
<dbReference type="AlphaFoldDB" id="A0AAD5R839"/>
<sequence length="77" mass="8542">MLYVFVSIGINITHFVDCIRSNFTPPCRIGLVSTIQFVTSLQALRNALENTGLEIVLPQCKPLSPGEILGWHISTTR</sequence>
<dbReference type="GO" id="GO:0017183">
    <property type="term" value="P:protein histidyl modification to diphthamide"/>
    <property type="evidence" value="ECO:0007669"/>
    <property type="project" value="InterPro"/>
</dbReference>
<dbReference type="Gene3D" id="3.40.50.11850">
    <property type="entry name" value="Diphthamide synthesis DPH1/DPH2 domain 2"/>
    <property type="match status" value="1"/>
</dbReference>
<dbReference type="Pfam" id="PF01866">
    <property type="entry name" value="Diphthamide_syn"/>
    <property type="match status" value="1"/>
</dbReference>
<reference evidence="6" key="1">
    <citation type="submission" date="2021-06" db="EMBL/GenBank/DDBJ databases">
        <title>Parelaphostrongylus tenuis whole genome reference sequence.</title>
        <authorList>
            <person name="Garwood T.J."/>
            <person name="Larsen P.A."/>
            <person name="Fountain-Jones N.M."/>
            <person name="Garbe J.R."/>
            <person name="Macchietto M.G."/>
            <person name="Kania S.A."/>
            <person name="Gerhold R.W."/>
            <person name="Richards J.E."/>
            <person name="Wolf T.M."/>
        </authorList>
    </citation>
    <scope>NUCLEOTIDE SEQUENCE</scope>
    <source>
        <strain evidence="6">MNPRO001-30</strain>
        <tissue evidence="6">Meninges</tissue>
    </source>
</reference>
<dbReference type="PANTHER" id="PTHR10762">
    <property type="entry name" value="DIPHTHAMIDE BIOSYNTHESIS PROTEIN"/>
    <property type="match status" value="1"/>
</dbReference>
<dbReference type="EMBL" id="JAHQIW010006985">
    <property type="protein sequence ID" value="KAJ1371472.1"/>
    <property type="molecule type" value="Genomic_DNA"/>
</dbReference>
<dbReference type="Proteomes" id="UP001196413">
    <property type="component" value="Unassembled WGS sequence"/>
</dbReference>
<evidence type="ECO:0000256" key="3">
    <source>
        <dbReference type="ARBA" id="ARBA00031690"/>
    </source>
</evidence>
<dbReference type="PANTHER" id="PTHR10762:SF1">
    <property type="entry name" value="2-(3-AMINO-3-CARBOXYPROPYL)HISTIDINE SYNTHASE SUBUNIT 1"/>
    <property type="match status" value="1"/>
</dbReference>
<keyword evidence="7" id="KW-1185">Reference proteome</keyword>
<evidence type="ECO:0000313" key="7">
    <source>
        <dbReference type="Proteomes" id="UP001196413"/>
    </source>
</evidence>
<dbReference type="NCBIfam" id="TIGR00322">
    <property type="entry name" value="diphth2_R"/>
    <property type="match status" value="1"/>
</dbReference>
<accession>A0AAD5R839</accession>
<dbReference type="InterPro" id="IPR016435">
    <property type="entry name" value="DPH1/DPH2"/>
</dbReference>
<evidence type="ECO:0000256" key="5">
    <source>
        <dbReference type="ARBA" id="ARBA00032789"/>
    </source>
</evidence>
<comment type="similarity">
    <text evidence="1">Belongs to the DPH1/DPH2 family. DPH1 subfamily.</text>
</comment>
<protein>
    <recommendedName>
        <fullName evidence="2">2-(3-amino-3-carboxypropyl)histidine synthase subunit 1</fullName>
    </recommendedName>
    <alternativeName>
        <fullName evidence="4">Diphthamide biosynthesis protein 1</fullName>
    </alternativeName>
    <alternativeName>
        <fullName evidence="5">Diphtheria toxin resistance protein 1</fullName>
    </alternativeName>
    <alternativeName>
        <fullName evidence="3">S-adenosyl-L-methionine:L-histidine 3-amino-3-carboxypropyltransferase 1</fullName>
    </alternativeName>
</protein>
<dbReference type="InterPro" id="IPR042264">
    <property type="entry name" value="DPH1/DPH2_2"/>
</dbReference>
<evidence type="ECO:0000313" key="6">
    <source>
        <dbReference type="EMBL" id="KAJ1371472.1"/>
    </source>
</evidence>
<dbReference type="GO" id="GO:0090560">
    <property type="term" value="F:2-(3-amino-3-carboxypropyl)histidine synthase activity"/>
    <property type="evidence" value="ECO:0007669"/>
    <property type="project" value="InterPro"/>
</dbReference>
<organism evidence="6 7">
    <name type="scientific">Parelaphostrongylus tenuis</name>
    <name type="common">Meningeal worm</name>
    <dbReference type="NCBI Taxonomy" id="148309"/>
    <lineage>
        <taxon>Eukaryota</taxon>
        <taxon>Metazoa</taxon>
        <taxon>Ecdysozoa</taxon>
        <taxon>Nematoda</taxon>
        <taxon>Chromadorea</taxon>
        <taxon>Rhabditida</taxon>
        <taxon>Rhabditina</taxon>
        <taxon>Rhabditomorpha</taxon>
        <taxon>Strongyloidea</taxon>
        <taxon>Metastrongylidae</taxon>
        <taxon>Parelaphostrongylus</taxon>
    </lineage>
</organism>